<dbReference type="SMART" id="SM00774">
    <property type="entry name" value="WRKY"/>
    <property type="match status" value="6"/>
</dbReference>
<dbReference type="Proteomes" id="UP001054252">
    <property type="component" value="Unassembled WGS sequence"/>
</dbReference>
<keyword evidence="5" id="KW-0539">Nucleus</keyword>
<dbReference type="PROSITE" id="PS50811">
    <property type="entry name" value="WRKY"/>
    <property type="match status" value="6"/>
</dbReference>
<evidence type="ECO:0000259" key="8">
    <source>
        <dbReference type="PROSITE" id="PS50811"/>
    </source>
</evidence>
<feature type="domain" description="WRKY" evidence="8">
    <location>
        <begin position="697"/>
        <end position="758"/>
    </location>
</feature>
<evidence type="ECO:0000313" key="10">
    <source>
        <dbReference type="Proteomes" id="UP001054252"/>
    </source>
</evidence>
<feature type="domain" description="WRKY" evidence="8">
    <location>
        <begin position="346"/>
        <end position="401"/>
    </location>
</feature>
<dbReference type="GO" id="GO:0005634">
    <property type="term" value="C:nucleus"/>
    <property type="evidence" value="ECO:0007669"/>
    <property type="project" value="UniProtKB-SubCell"/>
</dbReference>
<proteinExistence type="predicted"/>
<dbReference type="GO" id="GO:0043565">
    <property type="term" value="F:sequence-specific DNA binding"/>
    <property type="evidence" value="ECO:0007669"/>
    <property type="project" value="InterPro"/>
</dbReference>
<keyword evidence="7" id="KW-0472">Membrane</keyword>
<evidence type="ECO:0000256" key="5">
    <source>
        <dbReference type="ARBA" id="ARBA00023242"/>
    </source>
</evidence>
<evidence type="ECO:0000256" key="6">
    <source>
        <dbReference type="SAM" id="MobiDB-lite"/>
    </source>
</evidence>
<feature type="transmembrane region" description="Helical" evidence="7">
    <location>
        <begin position="887"/>
        <end position="905"/>
    </location>
</feature>
<feature type="domain" description="WRKY" evidence="8">
    <location>
        <begin position="246"/>
        <end position="304"/>
    </location>
</feature>
<accession>A0AAV5ICB1</accession>
<evidence type="ECO:0000256" key="7">
    <source>
        <dbReference type="SAM" id="Phobius"/>
    </source>
</evidence>
<dbReference type="InterPro" id="IPR003657">
    <property type="entry name" value="WRKY_dom"/>
</dbReference>
<dbReference type="Pfam" id="PF03106">
    <property type="entry name" value="WRKY"/>
    <property type="match status" value="6"/>
</dbReference>
<dbReference type="InterPro" id="IPR036576">
    <property type="entry name" value="WRKY_dom_sf"/>
</dbReference>
<gene>
    <name evidence="9" type="ORF">SLEP1_g9898</name>
</gene>
<keyword evidence="7" id="KW-1133">Transmembrane helix</keyword>
<dbReference type="EMBL" id="BPVZ01000010">
    <property type="protein sequence ID" value="GKU96687.1"/>
    <property type="molecule type" value="Genomic_DNA"/>
</dbReference>
<feature type="transmembrane region" description="Helical" evidence="7">
    <location>
        <begin position="56"/>
        <end position="84"/>
    </location>
</feature>
<keyword evidence="7" id="KW-0812">Transmembrane</keyword>
<evidence type="ECO:0000256" key="2">
    <source>
        <dbReference type="ARBA" id="ARBA00023015"/>
    </source>
</evidence>
<feature type="compositionally biased region" description="Basic and acidic residues" evidence="6">
    <location>
        <begin position="417"/>
        <end position="428"/>
    </location>
</feature>
<feature type="region of interest" description="Disordered" evidence="6">
    <location>
        <begin position="408"/>
        <end position="432"/>
    </location>
</feature>
<keyword evidence="4" id="KW-0804">Transcription</keyword>
<dbReference type="AlphaFoldDB" id="A0AAV5ICB1"/>
<keyword evidence="10" id="KW-1185">Reference proteome</keyword>
<evidence type="ECO:0000256" key="1">
    <source>
        <dbReference type="ARBA" id="ARBA00004123"/>
    </source>
</evidence>
<feature type="domain" description="WRKY" evidence="8">
    <location>
        <begin position="141"/>
        <end position="204"/>
    </location>
</feature>
<dbReference type="InterPro" id="IPR044810">
    <property type="entry name" value="WRKY_plant"/>
</dbReference>
<keyword evidence="2" id="KW-0805">Transcription regulation</keyword>
<evidence type="ECO:0000256" key="3">
    <source>
        <dbReference type="ARBA" id="ARBA00023125"/>
    </source>
</evidence>
<feature type="transmembrane region" description="Helical" evidence="7">
    <location>
        <begin position="816"/>
        <end position="836"/>
    </location>
</feature>
<sequence length="935" mass="105986">MLDFEGRANAKLRRRFGEDLEEKERDLGVTSLGELHVLYFAVTLQPFSCYSFQPHFINICSFVCCTLLLLLAQLSLHFILLPFVQLSFHLLLLRPTRNTGILPKTVNHSASADDEPVPRKRNTAPECTATTFVDVHIRETRTKTAYDDGYSWRKCGQKAVAGYEYPREFFRCKHHRSEGCPARKQVQRLDEDPPLFKVIHLLRHTCTQFSHLYTGQALYTSEEDSDYPVFSGNIEAALMWAVARLDGYSWIKYARTVIFGFKYPTICENFCCPHIKSEGCLARKCVKKWDRGCTRFMVIHLGKHTCKQSSRLAASAAVEPTEAASDDQEVWRKIETALMRTAPVADGYSWIKDQQTDISSKHPREYYRCIDHLSQRCPATKGVQISRDDPSILKVTYNGRHTCKQSSHLATDAAVEPTKDASDDKDVSRNTNTAPKWTATTYVDEYSWEKYDQKAAAGSKCIREYYRCTHHDSQGCMALKHVQRSDEDSTSFEVTYRGRHICEQSSHLATAAAVEPTEGASQEKDISKQLENLLNPSSTTEAQLLSGEEILCSHAKELPTGNPSVLSEAFTHSAASDNRDVPRKRNTEPKWTSTTYVDRYIWIKCAQKAVPGSKYPREYFRCTHSISQGCLATKQVQRSDEDPRLFVVTYSGERHTCKQSSHLATAAAVEPTGAASDDKDVSGKMETALMWTVAHRDGYSWRKDRQKDILGFKYPREHCRFTHRDSQGCLATKRVQRLNNGPSIFEVTHRRRHTCEQSSSHLPQPIEAESEVKPEKSEKVSLTRILLVANFALELSSELSSAIFDQLSFIHKPHYALILMLLSFAALVPCIIKLVYPGRKKRVTGTRGNNNRNSFSNVAEIVGFTCAICQLILTTANYLLLIQHTKIQIHISVWPVIFAFVQLFVEFSETTDKSRGERSSHTEVGQVEEHVLNVA</sequence>
<comment type="caution">
    <text evidence="9">The sequence shown here is derived from an EMBL/GenBank/DDBJ whole genome shotgun (WGS) entry which is preliminary data.</text>
</comment>
<feature type="domain" description="WRKY" evidence="8">
    <location>
        <begin position="598"/>
        <end position="655"/>
    </location>
</feature>
<feature type="transmembrane region" description="Helical" evidence="7">
    <location>
        <begin position="857"/>
        <end position="881"/>
    </location>
</feature>
<dbReference type="SUPFAM" id="SSF118290">
    <property type="entry name" value="WRKY DNA-binding domain"/>
    <property type="match status" value="6"/>
</dbReference>
<protein>
    <recommendedName>
        <fullName evidence="8">WRKY domain-containing protein</fullName>
    </recommendedName>
</protein>
<evidence type="ECO:0000313" key="9">
    <source>
        <dbReference type="EMBL" id="GKU96687.1"/>
    </source>
</evidence>
<dbReference type="Gene3D" id="2.20.25.80">
    <property type="entry name" value="WRKY domain"/>
    <property type="match status" value="5"/>
</dbReference>
<name>A0AAV5ICB1_9ROSI</name>
<organism evidence="9 10">
    <name type="scientific">Rubroshorea leprosula</name>
    <dbReference type="NCBI Taxonomy" id="152421"/>
    <lineage>
        <taxon>Eukaryota</taxon>
        <taxon>Viridiplantae</taxon>
        <taxon>Streptophyta</taxon>
        <taxon>Embryophyta</taxon>
        <taxon>Tracheophyta</taxon>
        <taxon>Spermatophyta</taxon>
        <taxon>Magnoliopsida</taxon>
        <taxon>eudicotyledons</taxon>
        <taxon>Gunneridae</taxon>
        <taxon>Pentapetalae</taxon>
        <taxon>rosids</taxon>
        <taxon>malvids</taxon>
        <taxon>Malvales</taxon>
        <taxon>Dipterocarpaceae</taxon>
        <taxon>Rubroshorea</taxon>
    </lineage>
</organism>
<dbReference type="PANTHER" id="PTHR31282">
    <property type="entry name" value="WRKY TRANSCRIPTION FACTOR 21-RELATED"/>
    <property type="match status" value="1"/>
</dbReference>
<dbReference type="GO" id="GO:0003700">
    <property type="term" value="F:DNA-binding transcription factor activity"/>
    <property type="evidence" value="ECO:0007669"/>
    <property type="project" value="InterPro"/>
</dbReference>
<keyword evidence="3" id="KW-0238">DNA-binding</keyword>
<evidence type="ECO:0000256" key="4">
    <source>
        <dbReference type="ARBA" id="ARBA00023163"/>
    </source>
</evidence>
<reference evidence="9 10" key="1">
    <citation type="journal article" date="2021" name="Commun. Biol.">
        <title>The genome of Shorea leprosula (Dipterocarpaceae) highlights the ecological relevance of drought in aseasonal tropical rainforests.</title>
        <authorList>
            <person name="Ng K.K.S."/>
            <person name="Kobayashi M.J."/>
            <person name="Fawcett J.A."/>
            <person name="Hatakeyama M."/>
            <person name="Paape T."/>
            <person name="Ng C.H."/>
            <person name="Ang C.C."/>
            <person name="Tnah L.H."/>
            <person name="Lee C.T."/>
            <person name="Nishiyama T."/>
            <person name="Sese J."/>
            <person name="O'Brien M.J."/>
            <person name="Copetti D."/>
            <person name="Mohd Noor M.I."/>
            <person name="Ong R.C."/>
            <person name="Putra M."/>
            <person name="Sireger I.Z."/>
            <person name="Indrioko S."/>
            <person name="Kosugi Y."/>
            <person name="Izuno A."/>
            <person name="Isagi Y."/>
            <person name="Lee S.L."/>
            <person name="Shimizu K.K."/>
        </authorList>
    </citation>
    <scope>NUCLEOTIDE SEQUENCE [LARGE SCALE GENOMIC DNA]</scope>
    <source>
        <strain evidence="9">214</strain>
    </source>
</reference>
<feature type="domain" description="WRKY" evidence="8">
    <location>
        <begin position="444"/>
        <end position="500"/>
    </location>
</feature>
<comment type="subcellular location">
    <subcellularLocation>
        <location evidence="1">Nucleus</location>
    </subcellularLocation>
</comment>